<keyword evidence="2" id="KW-1185">Reference proteome</keyword>
<organism evidence="1 2">
    <name type="scientific">Petralouisia muris</name>
    <dbReference type="NCBI Taxonomy" id="3032872"/>
    <lineage>
        <taxon>Bacteria</taxon>
        <taxon>Bacillati</taxon>
        <taxon>Bacillota</taxon>
        <taxon>Clostridia</taxon>
        <taxon>Lachnospirales</taxon>
        <taxon>Lachnospiraceae</taxon>
        <taxon>Petralouisia</taxon>
    </lineage>
</organism>
<keyword evidence="1" id="KW-0418">Kinase</keyword>
<dbReference type="EMBL" id="SRYA01000003">
    <property type="protein sequence ID" value="TGY98023.1"/>
    <property type="molecule type" value="Genomic_DNA"/>
</dbReference>
<comment type="caution">
    <text evidence="1">The sequence shown here is derived from an EMBL/GenBank/DDBJ whole genome shotgun (WGS) entry which is preliminary data.</text>
</comment>
<dbReference type="Proteomes" id="UP000304953">
    <property type="component" value="Unassembled WGS sequence"/>
</dbReference>
<evidence type="ECO:0000313" key="1">
    <source>
        <dbReference type="EMBL" id="TGY98023.1"/>
    </source>
</evidence>
<evidence type="ECO:0000313" key="2">
    <source>
        <dbReference type="Proteomes" id="UP000304953"/>
    </source>
</evidence>
<sequence length="849" mass="96397">MIWPVSMLLSKKKAEETIMRIHIKGRRIEYSAYHLVQIICVLLALFDITVTCLSTYDIMEESARNQLELTESKIAEYMSNVWNLAGSIADNEEIRNPQIPLDQAVEKLIPFAKRYELYSIGIADADGDFSATDHVEITNISKNPQFQEAKAAKKDMLTDVYMADAQGNPKVFTVWRPVFAGQSLEWSGAVEITVVADHIQEIIEGESIEERYYFCIYDSGLNASAHAETEARGRSFEENFVLNSWVSKEQAQIRTALEQREPVAYWKIYKGRIQYCKFIPVENTDWNLAIRVNVLKCYRAPVLALFSKILLYIGAVVLFWWKGSQESRKHQSVFSWMTDTVDEIFILQNAVTGELEYISNNAERIMGYSPEEIRKQQGQINGWLSDNHINIEELLHSRDYQFQRELENPRTGERREFDIHIYARNGDTGDFRIVVITDKTRELRQKEALETSLLQVKNASKAKSRFLSNMSHDIRTPMNAIVGMTTIAKMNLDNPKRLQDCIHKIELSSMHLKSLINDVLDLSKIESGRVMLNEEMFNLTAALHEVEAVIQVQASAKKQDFAVNVSDITHEMVVSDKLRIQQVLTNVLGNAVKFTPEGGQIKLSVEEKESQNGEVRFYEFYCMDNGIGMSKETQEKVFVPFERGEENQSDRIEGTGLGMAITKNIVDMMNGTIDIISSSGAGSTFILRIPMQNEMAVEEPEAEGVSETAGPVCFREGQVRILLVEDNELNMEIAKELLGITGAEIEIAWDGKEGLEKFAEHPADYYDIILSDVQMPEMNGHEMTKAIRAMNREDARTIPIVALTANAFSSDVIKARQAGMTAHIAKPIDLKDLFGILRKWVSREKQEEA</sequence>
<protein>
    <submittedName>
        <fullName evidence="1">PAS domain-containing hybrid sensor histidine kinase/response regulator</fullName>
    </submittedName>
</protein>
<gene>
    <name evidence="1" type="ORF">E5329_02575</name>
</gene>
<reference evidence="1" key="1">
    <citation type="submission" date="2019-04" db="EMBL/GenBank/DDBJ databases">
        <title>Microbes associate with the intestines of laboratory mice.</title>
        <authorList>
            <person name="Navarre W."/>
            <person name="Wong E."/>
            <person name="Huang K."/>
            <person name="Tropini C."/>
            <person name="Ng K."/>
            <person name="Yu B."/>
        </authorList>
    </citation>
    <scope>NUCLEOTIDE SEQUENCE</scope>
    <source>
        <strain evidence="1">NM01_1-7b</strain>
    </source>
</reference>
<keyword evidence="1" id="KW-0808">Transferase</keyword>
<name>A0AC61S1T6_9FIRM</name>
<accession>A0AC61S1T6</accession>
<proteinExistence type="predicted"/>